<evidence type="ECO:0000256" key="1">
    <source>
        <dbReference type="ARBA" id="ARBA00004994"/>
    </source>
</evidence>
<evidence type="ECO:0000256" key="5">
    <source>
        <dbReference type="ARBA" id="ARBA00022857"/>
    </source>
</evidence>
<keyword evidence="5 9" id="KW-0521">NADP</keyword>
<dbReference type="KEGG" id="rhoz:GXP67_31135"/>
<dbReference type="Proteomes" id="UP000480178">
    <property type="component" value="Chromosome"/>
</dbReference>
<dbReference type="RefSeq" id="WP_162446755.1">
    <property type="nucleotide sequence ID" value="NZ_CP048222.1"/>
</dbReference>
<evidence type="ECO:0000313" key="13">
    <source>
        <dbReference type="Proteomes" id="UP000480178"/>
    </source>
</evidence>
<dbReference type="AlphaFoldDB" id="A0A6C0GS74"/>
<dbReference type="InterPro" id="IPR036291">
    <property type="entry name" value="NAD(P)-bd_dom_sf"/>
</dbReference>
<evidence type="ECO:0000259" key="10">
    <source>
        <dbReference type="Pfam" id="PF02558"/>
    </source>
</evidence>
<dbReference type="InterPro" id="IPR051402">
    <property type="entry name" value="KPR-Related"/>
</dbReference>
<dbReference type="InterPro" id="IPR013328">
    <property type="entry name" value="6PGD_dom2"/>
</dbReference>
<comment type="function">
    <text evidence="9">Catalyzes the NADPH-dependent reduction of ketopantoate into pantoic acid.</text>
</comment>
<dbReference type="EMBL" id="CP048222">
    <property type="protein sequence ID" value="QHT70787.1"/>
    <property type="molecule type" value="Genomic_DNA"/>
</dbReference>
<keyword evidence="9" id="KW-0566">Pantothenate biosynthesis</keyword>
<dbReference type="InterPro" id="IPR013752">
    <property type="entry name" value="KPA_reductase"/>
</dbReference>
<dbReference type="SUPFAM" id="SSF48179">
    <property type="entry name" value="6-phosphogluconate dehydrogenase C-terminal domain-like"/>
    <property type="match status" value="1"/>
</dbReference>
<reference evidence="12 13" key="1">
    <citation type="submission" date="2020-01" db="EMBL/GenBank/DDBJ databases">
        <authorList>
            <person name="Kim M.K."/>
        </authorList>
    </citation>
    <scope>NUCLEOTIDE SEQUENCE [LARGE SCALE GENOMIC DNA]</scope>
    <source>
        <strain evidence="12 13">172606-1</strain>
    </source>
</reference>
<sequence length="314" mass="35167">MDGKKITIIGLGGVGGYFGFKLAYQYKNNPTVKITFVARGETYARVKAEGFTLLSPEHVDPVVRPATIVNDLAQLPESDLILISVKEYDLEQVCLQIKEKIKADTLLLPLMNGVDIYERMRKIITTGVVFPACVYVASHIKEKGVVEHKGNRGKIILGKDPQKKSREPAWVVDVLKESGVDTIYKENAITDIWTKFFFIASFGLVSARYNKPIGQVHKEPEPRARVRAIMGEIQQIAVNKGITIPKNIIELTFEKASTFPYTTPTSLQLDVHTNKAHTELELFAGSIINYGGQLNFPVRETEKIYAEILQLYVN</sequence>
<feature type="domain" description="Ketopantoate reductase N-terminal" evidence="10">
    <location>
        <begin position="6"/>
        <end position="159"/>
    </location>
</feature>
<comment type="pathway">
    <text evidence="1 9">Cofactor biosynthesis; (R)-pantothenate biosynthesis; (R)-pantoate from 3-methyl-2-oxobutanoate: step 2/2.</text>
</comment>
<dbReference type="Gene3D" id="3.40.50.720">
    <property type="entry name" value="NAD(P)-binding Rossmann-like Domain"/>
    <property type="match status" value="1"/>
</dbReference>
<dbReference type="InterPro" id="IPR013332">
    <property type="entry name" value="KPR_N"/>
</dbReference>
<dbReference type="GO" id="GO:0005737">
    <property type="term" value="C:cytoplasm"/>
    <property type="evidence" value="ECO:0007669"/>
    <property type="project" value="TreeGrafter"/>
</dbReference>
<evidence type="ECO:0000256" key="9">
    <source>
        <dbReference type="RuleBase" id="RU362068"/>
    </source>
</evidence>
<keyword evidence="6 9" id="KW-0560">Oxidoreductase</keyword>
<dbReference type="NCBIfam" id="TIGR00745">
    <property type="entry name" value="apbA_panE"/>
    <property type="match status" value="1"/>
</dbReference>
<organism evidence="12 13">
    <name type="scientific">Rhodocytophaga rosea</name>
    <dbReference type="NCBI Taxonomy" id="2704465"/>
    <lineage>
        <taxon>Bacteria</taxon>
        <taxon>Pseudomonadati</taxon>
        <taxon>Bacteroidota</taxon>
        <taxon>Cytophagia</taxon>
        <taxon>Cytophagales</taxon>
        <taxon>Rhodocytophagaceae</taxon>
        <taxon>Rhodocytophaga</taxon>
    </lineage>
</organism>
<dbReference type="InterPro" id="IPR003710">
    <property type="entry name" value="ApbA"/>
</dbReference>
<evidence type="ECO:0000256" key="6">
    <source>
        <dbReference type="ARBA" id="ARBA00023002"/>
    </source>
</evidence>
<evidence type="ECO:0000256" key="4">
    <source>
        <dbReference type="ARBA" id="ARBA00019465"/>
    </source>
</evidence>
<evidence type="ECO:0000313" key="12">
    <source>
        <dbReference type="EMBL" id="QHT70787.1"/>
    </source>
</evidence>
<evidence type="ECO:0000259" key="11">
    <source>
        <dbReference type="Pfam" id="PF08546"/>
    </source>
</evidence>
<gene>
    <name evidence="12" type="ORF">GXP67_31135</name>
</gene>
<proteinExistence type="inferred from homology"/>
<comment type="similarity">
    <text evidence="2 9">Belongs to the ketopantoate reductase family.</text>
</comment>
<dbReference type="EC" id="1.1.1.169" evidence="3 9"/>
<dbReference type="SUPFAM" id="SSF51735">
    <property type="entry name" value="NAD(P)-binding Rossmann-fold domains"/>
    <property type="match status" value="1"/>
</dbReference>
<keyword evidence="13" id="KW-1185">Reference proteome</keyword>
<dbReference type="GO" id="GO:0008677">
    <property type="term" value="F:2-dehydropantoate 2-reductase activity"/>
    <property type="evidence" value="ECO:0007669"/>
    <property type="project" value="UniProtKB-EC"/>
</dbReference>
<accession>A0A6C0GS74</accession>
<dbReference type="InterPro" id="IPR008927">
    <property type="entry name" value="6-PGluconate_DH-like_C_sf"/>
</dbReference>
<dbReference type="Gene3D" id="1.10.1040.10">
    <property type="entry name" value="N-(1-d-carboxylethyl)-l-norvaline Dehydrogenase, domain 2"/>
    <property type="match status" value="1"/>
</dbReference>
<name>A0A6C0GS74_9BACT</name>
<dbReference type="GO" id="GO:0015940">
    <property type="term" value="P:pantothenate biosynthetic process"/>
    <property type="evidence" value="ECO:0007669"/>
    <property type="project" value="UniProtKB-UniPathway"/>
</dbReference>
<protein>
    <recommendedName>
        <fullName evidence="4 9">2-dehydropantoate 2-reductase</fullName>
        <ecNumber evidence="3 9">1.1.1.169</ecNumber>
    </recommendedName>
    <alternativeName>
        <fullName evidence="7 9">Ketopantoate reductase</fullName>
    </alternativeName>
</protein>
<dbReference type="PANTHER" id="PTHR21708:SF26">
    <property type="entry name" value="2-DEHYDROPANTOATE 2-REDUCTASE"/>
    <property type="match status" value="1"/>
</dbReference>
<dbReference type="Pfam" id="PF08546">
    <property type="entry name" value="ApbA_C"/>
    <property type="match status" value="1"/>
</dbReference>
<evidence type="ECO:0000256" key="3">
    <source>
        <dbReference type="ARBA" id="ARBA00013014"/>
    </source>
</evidence>
<dbReference type="Pfam" id="PF02558">
    <property type="entry name" value="ApbA"/>
    <property type="match status" value="1"/>
</dbReference>
<comment type="catalytic activity">
    <reaction evidence="8 9">
        <text>(R)-pantoate + NADP(+) = 2-dehydropantoate + NADPH + H(+)</text>
        <dbReference type="Rhea" id="RHEA:16233"/>
        <dbReference type="ChEBI" id="CHEBI:11561"/>
        <dbReference type="ChEBI" id="CHEBI:15378"/>
        <dbReference type="ChEBI" id="CHEBI:15980"/>
        <dbReference type="ChEBI" id="CHEBI:57783"/>
        <dbReference type="ChEBI" id="CHEBI:58349"/>
        <dbReference type="EC" id="1.1.1.169"/>
    </reaction>
</comment>
<evidence type="ECO:0000256" key="8">
    <source>
        <dbReference type="ARBA" id="ARBA00048793"/>
    </source>
</evidence>
<dbReference type="UniPathway" id="UPA00028">
    <property type="reaction ID" value="UER00004"/>
</dbReference>
<evidence type="ECO:0000256" key="7">
    <source>
        <dbReference type="ARBA" id="ARBA00032024"/>
    </source>
</evidence>
<dbReference type="PANTHER" id="PTHR21708">
    <property type="entry name" value="PROBABLE 2-DEHYDROPANTOATE 2-REDUCTASE"/>
    <property type="match status" value="1"/>
</dbReference>
<evidence type="ECO:0000256" key="2">
    <source>
        <dbReference type="ARBA" id="ARBA00007870"/>
    </source>
</evidence>
<feature type="domain" description="Ketopantoate reductase C-terminal" evidence="11">
    <location>
        <begin position="189"/>
        <end position="308"/>
    </location>
</feature>